<feature type="transmembrane region" description="Helical" evidence="12">
    <location>
        <begin position="31"/>
        <end position="48"/>
    </location>
</feature>
<evidence type="ECO:0000256" key="7">
    <source>
        <dbReference type="ARBA" id="ARBA00022801"/>
    </source>
</evidence>
<evidence type="ECO:0000256" key="9">
    <source>
        <dbReference type="ARBA" id="ARBA00022989"/>
    </source>
</evidence>
<evidence type="ECO:0000256" key="11">
    <source>
        <dbReference type="ARBA" id="ARBA00023136"/>
    </source>
</evidence>
<organism evidence="14 15">
    <name type="scientific">Abditibacterium utsteinense</name>
    <dbReference type="NCBI Taxonomy" id="1960156"/>
    <lineage>
        <taxon>Bacteria</taxon>
        <taxon>Pseudomonadati</taxon>
        <taxon>Abditibacteriota</taxon>
        <taxon>Abditibacteriia</taxon>
        <taxon>Abditibacteriales</taxon>
        <taxon>Abditibacteriaceae</taxon>
        <taxon>Abditibacterium</taxon>
    </lineage>
</organism>
<name>A0A2S8SWL1_9BACT</name>
<protein>
    <recommendedName>
        <fullName evidence="12">Protease HtpX homolog</fullName>
        <ecNumber evidence="12">3.4.24.-</ecNumber>
    </recommendedName>
</protein>
<dbReference type="FunCoup" id="A0A2S8SWL1">
    <property type="interactions" value="170"/>
</dbReference>
<dbReference type="AlphaFoldDB" id="A0A2S8SWL1"/>
<dbReference type="GO" id="GO:0008270">
    <property type="term" value="F:zinc ion binding"/>
    <property type="evidence" value="ECO:0007669"/>
    <property type="project" value="UniProtKB-UniRule"/>
</dbReference>
<accession>A0A2S8SWL1</accession>
<keyword evidence="4 12" id="KW-0645">Protease</keyword>
<evidence type="ECO:0000259" key="13">
    <source>
        <dbReference type="Pfam" id="PF01435"/>
    </source>
</evidence>
<evidence type="ECO:0000256" key="4">
    <source>
        <dbReference type="ARBA" id="ARBA00022670"/>
    </source>
</evidence>
<comment type="subcellular location">
    <subcellularLocation>
        <location evidence="1 12">Cell membrane</location>
        <topology evidence="1 12">Multi-pass membrane protein</topology>
    </subcellularLocation>
</comment>
<dbReference type="EMBL" id="NIGF01000002">
    <property type="protein sequence ID" value="PQV65164.1"/>
    <property type="molecule type" value="Genomic_DNA"/>
</dbReference>
<sequence>MQNTLKVGLMLTILTAFFVLMGRAIGGSAGMIFAFGFAILMNAGSYWFSDKIVLKMTGAQPVDQHSAPEFFRLTQNLVQRANLPMPALYIIDDPQPNAFATGRDPKHAAVAVNTGLLNLLSHAEIEGVVAHELAHVKHRDTLTMTVVATLAGAIMLMAQFGHIAAMFGGGRDNDRDGANPFVFLAMIIVGPLAASLVQMGVSRAREYEADALAARLTGSPHGLIGALTKLEQGAARIPTHSMSPQTAHLCIVNPFSGGRGAALANLFSTHPPMEKRIAALSKMTPQPVSTNPWS</sequence>
<dbReference type="Proteomes" id="UP000237684">
    <property type="component" value="Unassembled WGS sequence"/>
</dbReference>
<dbReference type="Gene3D" id="3.30.2010.10">
    <property type="entry name" value="Metalloproteases ('zincins'), catalytic domain"/>
    <property type="match status" value="1"/>
</dbReference>
<evidence type="ECO:0000256" key="6">
    <source>
        <dbReference type="ARBA" id="ARBA00022723"/>
    </source>
</evidence>
<dbReference type="GO" id="GO:0005886">
    <property type="term" value="C:plasma membrane"/>
    <property type="evidence" value="ECO:0007669"/>
    <property type="project" value="UniProtKB-SubCell"/>
</dbReference>
<reference evidence="14 15" key="1">
    <citation type="journal article" date="2018" name="Syst. Appl. Microbiol.">
        <title>Abditibacterium utsteinense sp. nov., the first cultivated member of candidate phylum FBP, isolated from ice-free Antarctic soil samples.</title>
        <authorList>
            <person name="Tahon G."/>
            <person name="Tytgat B."/>
            <person name="Lebbe L."/>
            <person name="Carlier A."/>
            <person name="Willems A."/>
        </authorList>
    </citation>
    <scope>NUCLEOTIDE SEQUENCE [LARGE SCALE GENOMIC DNA]</scope>
    <source>
        <strain evidence="14 15">LMG 29911</strain>
    </source>
</reference>
<dbReference type="GO" id="GO:0004222">
    <property type="term" value="F:metalloendopeptidase activity"/>
    <property type="evidence" value="ECO:0007669"/>
    <property type="project" value="UniProtKB-UniRule"/>
</dbReference>
<evidence type="ECO:0000256" key="1">
    <source>
        <dbReference type="ARBA" id="ARBA00004651"/>
    </source>
</evidence>
<feature type="active site" evidence="12">
    <location>
        <position position="132"/>
    </location>
</feature>
<feature type="binding site" evidence="12">
    <location>
        <position position="131"/>
    </location>
    <ligand>
        <name>Zn(2+)</name>
        <dbReference type="ChEBI" id="CHEBI:29105"/>
        <note>catalytic</note>
    </ligand>
</feature>
<keyword evidence="8 12" id="KW-0862">Zinc</keyword>
<feature type="binding site" evidence="12">
    <location>
        <position position="206"/>
    </location>
    <ligand>
        <name>Zn(2+)</name>
        <dbReference type="ChEBI" id="CHEBI:29105"/>
        <note>catalytic</note>
    </ligand>
</feature>
<dbReference type="OrthoDB" id="15218at2"/>
<evidence type="ECO:0000256" key="5">
    <source>
        <dbReference type="ARBA" id="ARBA00022692"/>
    </source>
</evidence>
<keyword evidence="10 12" id="KW-0482">Metalloprotease</keyword>
<feature type="transmembrane region" description="Helical" evidence="12">
    <location>
        <begin position="142"/>
        <end position="165"/>
    </location>
</feature>
<dbReference type="HAMAP" id="MF_00188">
    <property type="entry name" value="Pept_M48_protease_HtpX"/>
    <property type="match status" value="1"/>
</dbReference>
<dbReference type="RefSeq" id="WP_105482484.1">
    <property type="nucleotide sequence ID" value="NZ_NIGF01000002.1"/>
</dbReference>
<feature type="transmembrane region" description="Helical" evidence="12">
    <location>
        <begin position="177"/>
        <end position="197"/>
    </location>
</feature>
<proteinExistence type="inferred from homology"/>
<gene>
    <name evidence="12" type="primary">htpX</name>
    <name evidence="14" type="ORF">B1R32_102172</name>
</gene>
<evidence type="ECO:0000256" key="3">
    <source>
        <dbReference type="ARBA" id="ARBA00022475"/>
    </source>
</evidence>
<dbReference type="InterPro" id="IPR022919">
    <property type="entry name" value="Pept_M48_protease_HtpX"/>
</dbReference>
<dbReference type="GO" id="GO:0006508">
    <property type="term" value="P:proteolysis"/>
    <property type="evidence" value="ECO:0007669"/>
    <property type="project" value="UniProtKB-KW"/>
</dbReference>
<feature type="binding site" evidence="12">
    <location>
        <position position="135"/>
    </location>
    <ligand>
        <name>Zn(2+)</name>
        <dbReference type="ChEBI" id="CHEBI:29105"/>
        <note>catalytic</note>
    </ligand>
</feature>
<feature type="domain" description="Peptidase M48" evidence="13">
    <location>
        <begin position="71"/>
        <end position="283"/>
    </location>
</feature>
<keyword evidence="7 12" id="KW-0378">Hydrolase</keyword>
<comment type="cofactor">
    <cofactor evidence="12">
        <name>Zn(2+)</name>
        <dbReference type="ChEBI" id="CHEBI:29105"/>
    </cofactor>
    <text evidence="12">Binds 1 zinc ion per subunit.</text>
</comment>
<dbReference type="InterPro" id="IPR001915">
    <property type="entry name" value="Peptidase_M48"/>
</dbReference>
<evidence type="ECO:0000256" key="10">
    <source>
        <dbReference type="ARBA" id="ARBA00023049"/>
    </source>
</evidence>
<feature type="transmembrane region" description="Helical" evidence="12">
    <location>
        <begin position="7"/>
        <end position="25"/>
    </location>
</feature>
<evidence type="ECO:0000256" key="2">
    <source>
        <dbReference type="ARBA" id="ARBA00009779"/>
    </source>
</evidence>
<dbReference type="PANTHER" id="PTHR43221:SF1">
    <property type="entry name" value="PROTEASE HTPX"/>
    <property type="match status" value="1"/>
</dbReference>
<comment type="similarity">
    <text evidence="2 12">Belongs to the peptidase M48B family.</text>
</comment>
<keyword evidence="6 12" id="KW-0479">Metal-binding</keyword>
<dbReference type="EC" id="3.4.24.-" evidence="12"/>
<keyword evidence="5 12" id="KW-0812">Transmembrane</keyword>
<dbReference type="PANTHER" id="PTHR43221">
    <property type="entry name" value="PROTEASE HTPX"/>
    <property type="match status" value="1"/>
</dbReference>
<dbReference type="Pfam" id="PF01435">
    <property type="entry name" value="Peptidase_M48"/>
    <property type="match status" value="1"/>
</dbReference>
<evidence type="ECO:0000313" key="15">
    <source>
        <dbReference type="Proteomes" id="UP000237684"/>
    </source>
</evidence>
<keyword evidence="3 12" id="KW-1003">Cell membrane</keyword>
<keyword evidence="15" id="KW-1185">Reference proteome</keyword>
<dbReference type="InParanoid" id="A0A2S8SWL1"/>
<comment type="caution">
    <text evidence="14">The sequence shown here is derived from an EMBL/GenBank/DDBJ whole genome shotgun (WGS) entry which is preliminary data.</text>
</comment>
<dbReference type="InterPro" id="IPR050083">
    <property type="entry name" value="HtpX_protease"/>
</dbReference>
<evidence type="ECO:0000256" key="8">
    <source>
        <dbReference type="ARBA" id="ARBA00022833"/>
    </source>
</evidence>
<keyword evidence="9 12" id="KW-1133">Transmembrane helix</keyword>
<evidence type="ECO:0000313" key="14">
    <source>
        <dbReference type="EMBL" id="PQV65164.1"/>
    </source>
</evidence>
<evidence type="ECO:0000256" key="12">
    <source>
        <dbReference type="HAMAP-Rule" id="MF_00188"/>
    </source>
</evidence>
<keyword evidence="11 12" id="KW-0472">Membrane</keyword>
<dbReference type="CDD" id="cd07336">
    <property type="entry name" value="M48B_HtpX_like"/>
    <property type="match status" value="1"/>
</dbReference>